<keyword evidence="2" id="KW-0813">Transport</keyword>
<proteinExistence type="predicted"/>
<dbReference type="Proteomes" id="UP000185568">
    <property type="component" value="Unassembled WGS sequence"/>
</dbReference>
<dbReference type="GO" id="GO:0005886">
    <property type="term" value="C:plasma membrane"/>
    <property type="evidence" value="ECO:0007669"/>
    <property type="project" value="UniProtKB-SubCell"/>
</dbReference>
<keyword evidence="9" id="KW-1185">Reference proteome</keyword>
<dbReference type="InterPro" id="IPR036259">
    <property type="entry name" value="MFS_trans_sf"/>
</dbReference>
<evidence type="ECO:0000259" key="7">
    <source>
        <dbReference type="PROSITE" id="PS50850"/>
    </source>
</evidence>
<dbReference type="PANTHER" id="PTHR23531:SF2">
    <property type="entry name" value="PERMEASE"/>
    <property type="match status" value="1"/>
</dbReference>
<dbReference type="EMBL" id="MSDU01000062">
    <property type="protein sequence ID" value="OLN21230.1"/>
    <property type="molecule type" value="Genomic_DNA"/>
</dbReference>
<feature type="transmembrane region" description="Helical" evidence="6">
    <location>
        <begin position="358"/>
        <end position="376"/>
    </location>
</feature>
<feature type="transmembrane region" description="Helical" evidence="6">
    <location>
        <begin position="266"/>
        <end position="286"/>
    </location>
</feature>
<feature type="transmembrane region" description="Helical" evidence="6">
    <location>
        <begin position="7"/>
        <end position="28"/>
    </location>
</feature>
<dbReference type="InterPro" id="IPR020846">
    <property type="entry name" value="MFS_dom"/>
</dbReference>
<dbReference type="Gene3D" id="1.20.1250.20">
    <property type="entry name" value="MFS general substrate transporter like domains"/>
    <property type="match status" value="1"/>
</dbReference>
<evidence type="ECO:0000256" key="2">
    <source>
        <dbReference type="ARBA" id="ARBA00022448"/>
    </source>
</evidence>
<evidence type="ECO:0000313" key="9">
    <source>
        <dbReference type="Proteomes" id="UP000185568"/>
    </source>
</evidence>
<feature type="transmembrane region" description="Helical" evidence="6">
    <location>
        <begin position="40"/>
        <end position="64"/>
    </location>
</feature>
<comment type="subcellular location">
    <subcellularLocation>
        <location evidence="1">Cell membrane</location>
        <topology evidence="1">Multi-pass membrane protein</topology>
    </subcellularLocation>
</comment>
<dbReference type="PANTHER" id="PTHR23531">
    <property type="entry name" value="QUINOLENE RESISTANCE PROTEIN NORA"/>
    <property type="match status" value="1"/>
</dbReference>
<dbReference type="AlphaFoldDB" id="A0A1Q8Q1M3"/>
<feature type="transmembrane region" description="Helical" evidence="6">
    <location>
        <begin position="165"/>
        <end position="186"/>
    </location>
</feature>
<evidence type="ECO:0000256" key="3">
    <source>
        <dbReference type="ARBA" id="ARBA00022692"/>
    </source>
</evidence>
<organism evidence="8 9">
    <name type="scientific">Domibacillus antri</name>
    <dbReference type="NCBI Taxonomy" id="1714264"/>
    <lineage>
        <taxon>Bacteria</taxon>
        <taxon>Bacillati</taxon>
        <taxon>Bacillota</taxon>
        <taxon>Bacilli</taxon>
        <taxon>Bacillales</taxon>
        <taxon>Bacillaceae</taxon>
        <taxon>Domibacillus</taxon>
    </lineage>
</organism>
<keyword evidence="4 6" id="KW-1133">Transmembrane helix</keyword>
<keyword evidence="3 6" id="KW-0812">Transmembrane</keyword>
<feature type="transmembrane region" description="Helical" evidence="6">
    <location>
        <begin position="292"/>
        <end position="310"/>
    </location>
</feature>
<dbReference type="RefSeq" id="WP_075399688.1">
    <property type="nucleotide sequence ID" value="NZ_MSDU01000062.1"/>
</dbReference>
<feature type="transmembrane region" description="Helical" evidence="6">
    <location>
        <begin position="76"/>
        <end position="95"/>
    </location>
</feature>
<feature type="transmembrane region" description="Helical" evidence="6">
    <location>
        <begin position="331"/>
        <end position="352"/>
    </location>
</feature>
<dbReference type="Pfam" id="PF07690">
    <property type="entry name" value="MFS_1"/>
    <property type="match status" value="1"/>
</dbReference>
<comment type="caution">
    <text evidence="8">The sequence shown here is derived from an EMBL/GenBank/DDBJ whole genome shotgun (WGS) entry which is preliminary data.</text>
</comment>
<dbReference type="PROSITE" id="PS50850">
    <property type="entry name" value="MFS"/>
    <property type="match status" value="1"/>
</dbReference>
<dbReference type="OrthoDB" id="9814001at2"/>
<evidence type="ECO:0000313" key="8">
    <source>
        <dbReference type="EMBL" id="OLN21230.1"/>
    </source>
</evidence>
<protein>
    <submittedName>
        <fullName evidence="8">MFS transporter</fullName>
    </submittedName>
</protein>
<dbReference type="SUPFAM" id="SSF103473">
    <property type="entry name" value="MFS general substrate transporter"/>
    <property type="match status" value="1"/>
</dbReference>
<feature type="domain" description="Major facilitator superfamily (MFS) profile" evidence="7">
    <location>
        <begin position="11"/>
        <end position="382"/>
    </location>
</feature>
<evidence type="ECO:0000256" key="5">
    <source>
        <dbReference type="ARBA" id="ARBA00023136"/>
    </source>
</evidence>
<dbReference type="InterPro" id="IPR052714">
    <property type="entry name" value="MFS_Exporter"/>
</dbReference>
<dbReference type="STRING" id="1714264.BTO30_15955"/>
<evidence type="ECO:0000256" key="4">
    <source>
        <dbReference type="ARBA" id="ARBA00022989"/>
    </source>
</evidence>
<gene>
    <name evidence="8" type="ORF">BTO30_15955</name>
</gene>
<sequence length="388" mass="42172">MNTERLWTRSFFMVCAANFFLFVTYYYLLVTLPSAALTHFHAAGSIAGLFTTLFLGAAIVIRPFVSAWMMKFGKRALLIASLIIFFTASFLYGWFDSVIALLILRFFHGIGFGMATTVTGSIVADLVPDARKGEGMGYFIMSANLAMVAGPFLGITIFGEYGLTTMFWIGAVFSFGALLLGWLTRLPEEPAIEQKGKEKQAVFEKTAIPISVTGAFFAVAYSSILSFMAVFAAQRGLEEASGYFFAVYAAILLLTRPFTGRWFDQYGANAIIFPAIILFAIGMLALGLSSSTIVFFIAAACIGIGWGTLFPSFQTIAVQRCIPKRRPAATATFLSIFDLGIGFGSFLAGALAGIMDLGTLYIFCSVYIACGLALYWRAQRQTGQKQAA</sequence>
<feature type="transmembrane region" description="Helical" evidence="6">
    <location>
        <begin position="207"/>
        <end position="234"/>
    </location>
</feature>
<dbReference type="InterPro" id="IPR011701">
    <property type="entry name" value="MFS"/>
</dbReference>
<dbReference type="CDD" id="cd17489">
    <property type="entry name" value="MFS_YfcJ_like"/>
    <property type="match status" value="1"/>
</dbReference>
<dbReference type="GO" id="GO:0022857">
    <property type="term" value="F:transmembrane transporter activity"/>
    <property type="evidence" value="ECO:0007669"/>
    <property type="project" value="InterPro"/>
</dbReference>
<evidence type="ECO:0000256" key="6">
    <source>
        <dbReference type="SAM" id="Phobius"/>
    </source>
</evidence>
<feature type="transmembrane region" description="Helical" evidence="6">
    <location>
        <begin position="136"/>
        <end position="159"/>
    </location>
</feature>
<name>A0A1Q8Q1M3_9BACI</name>
<feature type="transmembrane region" description="Helical" evidence="6">
    <location>
        <begin position="240"/>
        <end position="259"/>
    </location>
</feature>
<feature type="transmembrane region" description="Helical" evidence="6">
    <location>
        <begin position="101"/>
        <end position="124"/>
    </location>
</feature>
<accession>A0A1Q8Q1M3</accession>
<reference evidence="8 9" key="1">
    <citation type="submission" date="2016-12" db="EMBL/GenBank/DDBJ databases">
        <title>Domibacillus antri genome sequencing.</title>
        <authorList>
            <person name="Verma A."/>
            <person name="Krishnamurthi S."/>
        </authorList>
    </citation>
    <scope>NUCLEOTIDE SEQUENCE [LARGE SCALE GENOMIC DNA]</scope>
    <source>
        <strain evidence="8 9">XD80</strain>
    </source>
</reference>
<evidence type="ECO:0000256" key="1">
    <source>
        <dbReference type="ARBA" id="ARBA00004651"/>
    </source>
</evidence>
<keyword evidence="5 6" id="KW-0472">Membrane</keyword>